<accession>G4TTI8</accession>
<dbReference type="HOGENOM" id="CLU_1949662_0_0_1"/>
<dbReference type="AlphaFoldDB" id="G4TTI8"/>
<dbReference type="EMBL" id="CAFZ01000336">
    <property type="protein sequence ID" value="CCA74631.1"/>
    <property type="molecule type" value="Genomic_DNA"/>
</dbReference>
<proteinExistence type="predicted"/>
<organism evidence="1 2">
    <name type="scientific">Serendipita indica (strain DSM 11827)</name>
    <name type="common">Root endophyte fungus</name>
    <name type="synonym">Piriformospora indica</name>
    <dbReference type="NCBI Taxonomy" id="1109443"/>
    <lineage>
        <taxon>Eukaryota</taxon>
        <taxon>Fungi</taxon>
        <taxon>Dikarya</taxon>
        <taxon>Basidiomycota</taxon>
        <taxon>Agaricomycotina</taxon>
        <taxon>Agaricomycetes</taxon>
        <taxon>Sebacinales</taxon>
        <taxon>Serendipitaceae</taxon>
        <taxon>Serendipita</taxon>
    </lineage>
</organism>
<keyword evidence="2" id="KW-1185">Reference proteome</keyword>
<gene>
    <name evidence="1" type="ORF">PIIN_08583</name>
</gene>
<sequence>MNMNLAPLEWNQYIELVNTYDEFGTLHFENTPNQSSPPYVSPGLDADPNGGHMALDTQNPENTAFLHVQLQTWRWIQKLAAQRNSSSKHHQRYLVRKMDHLDSIKCAQWNAQRVGSEGGYLVILNRSWI</sequence>
<dbReference type="Proteomes" id="UP000007148">
    <property type="component" value="Unassembled WGS sequence"/>
</dbReference>
<evidence type="ECO:0000313" key="1">
    <source>
        <dbReference type="EMBL" id="CCA74631.1"/>
    </source>
</evidence>
<reference evidence="1 2" key="1">
    <citation type="journal article" date="2011" name="PLoS Pathog.">
        <title>Endophytic Life Strategies Decoded by Genome and Transcriptome Analyses of the Mutualistic Root Symbiont Piriformospora indica.</title>
        <authorList>
            <person name="Zuccaro A."/>
            <person name="Lahrmann U."/>
            <person name="Guldener U."/>
            <person name="Langen G."/>
            <person name="Pfiffi S."/>
            <person name="Biedenkopf D."/>
            <person name="Wong P."/>
            <person name="Samans B."/>
            <person name="Grimm C."/>
            <person name="Basiewicz M."/>
            <person name="Murat C."/>
            <person name="Martin F."/>
            <person name="Kogel K.H."/>
        </authorList>
    </citation>
    <scope>NUCLEOTIDE SEQUENCE [LARGE SCALE GENOMIC DNA]</scope>
    <source>
        <strain evidence="1 2">DSM 11827</strain>
    </source>
</reference>
<comment type="caution">
    <text evidence="1">The sequence shown here is derived from an EMBL/GenBank/DDBJ whole genome shotgun (WGS) entry which is preliminary data.</text>
</comment>
<dbReference type="InParanoid" id="G4TTI8"/>
<evidence type="ECO:0000313" key="2">
    <source>
        <dbReference type="Proteomes" id="UP000007148"/>
    </source>
</evidence>
<name>G4TTI8_SERID</name>
<protein>
    <submittedName>
        <fullName evidence="1">Uncharacterized protein</fullName>
    </submittedName>
</protein>